<dbReference type="AlphaFoldDB" id="A0A414UY63"/>
<name>A0A414UY63_MEDGN</name>
<evidence type="ECO:0000313" key="2">
    <source>
        <dbReference type="Proteomes" id="UP000283981"/>
    </source>
</evidence>
<proteinExistence type="predicted"/>
<evidence type="ECO:0000313" key="1">
    <source>
        <dbReference type="EMBL" id="RHG87344.1"/>
    </source>
</evidence>
<organism evidence="1 2">
    <name type="scientific">Mediterraneibacter gnavus</name>
    <name type="common">Ruminococcus gnavus</name>
    <dbReference type="NCBI Taxonomy" id="33038"/>
    <lineage>
        <taxon>Bacteria</taxon>
        <taxon>Bacillati</taxon>
        <taxon>Bacillota</taxon>
        <taxon>Clostridia</taxon>
        <taxon>Lachnospirales</taxon>
        <taxon>Lachnospiraceae</taxon>
        <taxon>Mediterraneibacter</taxon>
    </lineage>
</organism>
<dbReference type="EMBL" id="QRIS01000005">
    <property type="protein sequence ID" value="RHG87344.1"/>
    <property type="molecule type" value="Genomic_DNA"/>
</dbReference>
<gene>
    <name evidence="1" type="ORF">DW243_04355</name>
</gene>
<protein>
    <submittedName>
        <fullName evidence="1">Uncharacterized protein</fullName>
    </submittedName>
</protein>
<reference evidence="1 2" key="1">
    <citation type="submission" date="2018-08" db="EMBL/GenBank/DDBJ databases">
        <title>A genome reference for cultivated species of the human gut microbiota.</title>
        <authorList>
            <person name="Zou Y."/>
            <person name="Xue W."/>
            <person name="Luo G."/>
        </authorList>
    </citation>
    <scope>NUCLEOTIDE SEQUENCE [LARGE SCALE GENOMIC DNA]</scope>
    <source>
        <strain evidence="1 2">AM21-18</strain>
    </source>
</reference>
<dbReference type="RefSeq" id="WP_118233367.1">
    <property type="nucleotide sequence ID" value="NZ_BAABXJ010000001.1"/>
</dbReference>
<dbReference type="Proteomes" id="UP000283981">
    <property type="component" value="Unassembled WGS sequence"/>
</dbReference>
<accession>A0A414UY63</accession>
<comment type="caution">
    <text evidence="1">The sequence shown here is derived from an EMBL/GenBank/DDBJ whole genome shotgun (WGS) entry which is preliminary data.</text>
</comment>
<sequence length="70" mass="8785">MTIKEDYEMFSDIWKFYRKYREVKDDGDYWKQLINEADMIYRKYNTRLCKSLLLDVLDEVERVYQNQKSL</sequence>